<protein>
    <submittedName>
        <fullName evidence="1">Uncharacterized protein</fullName>
    </submittedName>
</protein>
<dbReference type="EMBL" id="NQVE01000033">
    <property type="protein sequence ID" value="RAL52520.1"/>
    <property type="molecule type" value="Genomic_DNA"/>
</dbReference>
<proteinExistence type="predicted"/>
<reference evidence="1 2" key="1">
    <citation type="submission" date="2018-06" db="EMBL/GenBank/DDBJ databases">
        <title>The Genome of Cuscuta australis (Dodder) Provides Insight into the Evolution of Plant Parasitism.</title>
        <authorList>
            <person name="Liu H."/>
        </authorList>
    </citation>
    <scope>NUCLEOTIDE SEQUENCE [LARGE SCALE GENOMIC DNA]</scope>
    <source>
        <strain evidence="2">cv. Yunnan</strain>
        <tissue evidence="1">Vines</tissue>
    </source>
</reference>
<accession>A0A328E4T5</accession>
<dbReference type="Proteomes" id="UP000249390">
    <property type="component" value="Unassembled WGS sequence"/>
</dbReference>
<organism evidence="1 2">
    <name type="scientific">Cuscuta australis</name>
    <dbReference type="NCBI Taxonomy" id="267555"/>
    <lineage>
        <taxon>Eukaryota</taxon>
        <taxon>Viridiplantae</taxon>
        <taxon>Streptophyta</taxon>
        <taxon>Embryophyta</taxon>
        <taxon>Tracheophyta</taxon>
        <taxon>Spermatophyta</taxon>
        <taxon>Magnoliopsida</taxon>
        <taxon>eudicotyledons</taxon>
        <taxon>Gunneridae</taxon>
        <taxon>Pentapetalae</taxon>
        <taxon>asterids</taxon>
        <taxon>lamiids</taxon>
        <taxon>Solanales</taxon>
        <taxon>Convolvulaceae</taxon>
        <taxon>Cuscuteae</taxon>
        <taxon>Cuscuta</taxon>
        <taxon>Cuscuta subgen. Grammica</taxon>
        <taxon>Cuscuta sect. Cleistogrammica</taxon>
    </lineage>
</organism>
<keyword evidence="2" id="KW-1185">Reference proteome</keyword>
<sequence>MSISTRFLSALRDGEGETPQIEMVGTARRRRGRRDAEGETPILEMAGSLRTA</sequence>
<comment type="caution">
    <text evidence="1">The sequence shown here is derived from an EMBL/GenBank/DDBJ whole genome shotgun (WGS) entry which is preliminary data.</text>
</comment>
<name>A0A328E4T5_9ASTE</name>
<evidence type="ECO:0000313" key="2">
    <source>
        <dbReference type="Proteomes" id="UP000249390"/>
    </source>
</evidence>
<dbReference type="AlphaFoldDB" id="A0A328E4T5"/>
<gene>
    <name evidence="1" type="ORF">DM860_017214</name>
</gene>
<evidence type="ECO:0000313" key="1">
    <source>
        <dbReference type="EMBL" id="RAL52520.1"/>
    </source>
</evidence>